<evidence type="ECO:0000313" key="2">
    <source>
        <dbReference type="Proteomes" id="UP001059663"/>
    </source>
</evidence>
<reference evidence="1" key="1">
    <citation type="submission" date="2021-11" db="EMBL/GenBank/DDBJ databases">
        <title>Study of the species diversity of bacterial strains isolated from a unique natural object - Shulgan-Tash cave (Bashkiria).</title>
        <authorList>
            <person name="Sazanova A.L."/>
            <person name="Chirak E.R."/>
            <person name="Safronova V.I."/>
        </authorList>
    </citation>
    <scope>NUCLEOTIDE SEQUENCE</scope>
    <source>
        <strain evidence="1">P1</strain>
    </source>
</reference>
<proteinExistence type="predicted"/>
<keyword evidence="1" id="KW-0067">ATP-binding</keyword>
<organism evidence="1 2">
    <name type="scientific">Janibacter limosus</name>
    <dbReference type="NCBI Taxonomy" id="53458"/>
    <lineage>
        <taxon>Bacteria</taxon>
        <taxon>Bacillati</taxon>
        <taxon>Actinomycetota</taxon>
        <taxon>Actinomycetes</taxon>
        <taxon>Micrococcales</taxon>
        <taxon>Intrasporangiaceae</taxon>
        <taxon>Janibacter</taxon>
    </lineage>
</organism>
<sequence>MTIHKSRGSQARSITVLLPDADSRLLTRELLYTAITRARESITLVGSHEAIRAAVTRRTQRATGLRHRV</sequence>
<dbReference type="EMBL" id="CP087977">
    <property type="protein sequence ID" value="UUZ46429.1"/>
    <property type="molecule type" value="Genomic_DNA"/>
</dbReference>
<dbReference type="Proteomes" id="UP001059663">
    <property type="component" value="Chromosome"/>
</dbReference>
<name>A0AC61U8Z5_9MICO</name>
<evidence type="ECO:0000313" key="1">
    <source>
        <dbReference type="EMBL" id="UUZ46429.1"/>
    </source>
</evidence>
<keyword evidence="1" id="KW-0547">Nucleotide-binding</keyword>
<protein>
    <submittedName>
        <fullName evidence="1">ATP-binding domain-containing protein</fullName>
    </submittedName>
</protein>
<gene>
    <name evidence="1" type="ORF">LP422_20275</name>
</gene>
<accession>A0AC61U8Z5</accession>